<evidence type="ECO:0000256" key="2">
    <source>
        <dbReference type="PIRSR" id="PIRSR039026-1"/>
    </source>
</evidence>
<dbReference type="EMBL" id="CP021435">
    <property type="protein sequence ID" value="ATJ81262.1"/>
    <property type="molecule type" value="Genomic_DNA"/>
</dbReference>
<evidence type="ECO:0008006" key="7">
    <source>
        <dbReference type="Google" id="ProtNLM"/>
    </source>
</evidence>
<reference evidence="5 6" key="1">
    <citation type="journal article" date="2017" name="Sci. Rep.">
        <title>Revealing the Saline Adaptation Strategies of the Halophilic Bacterium Halomonas beimenensis through High-throughput Omics and Transposon Mutagenesis Approaches.</title>
        <authorList>
            <person name="Chen Y.H."/>
            <person name="Lin S.S."/>
            <person name="Shyu Y.T."/>
        </authorList>
    </citation>
    <scope>NUCLEOTIDE SEQUENCE [LARGE SCALE GENOMIC DNA]</scope>
    <source>
        <strain evidence="5 6">NTU-111</strain>
    </source>
</reference>
<dbReference type="Gene3D" id="3.40.190.170">
    <property type="entry name" value="Bacterial extracellular solute-binding protein, family 7"/>
    <property type="match status" value="1"/>
</dbReference>
<gene>
    <name evidence="5" type="ORF">BEI_0275</name>
</gene>
<organism evidence="5 6">
    <name type="scientific">Halomonas beimenensis</name>
    <dbReference type="NCBI Taxonomy" id="475662"/>
    <lineage>
        <taxon>Bacteria</taxon>
        <taxon>Pseudomonadati</taxon>
        <taxon>Pseudomonadota</taxon>
        <taxon>Gammaproteobacteria</taxon>
        <taxon>Oceanospirillales</taxon>
        <taxon>Halomonadaceae</taxon>
        <taxon>Halomonas</taxon>
    </lineage>
</organism>
<dbReference type="CDD" id="cd13604">
    <property type="entry name" value="PBP2_TRAP_ketoacid_lactate_like"/>
    <property type="match status" value="1"/>
</dbReference>
<dbReference type="GO" id="GO:0046872">
    <property type="term" value="F:metal ion binding"/>
    <property type="evidence" value="ECO:0007669"/>
    <property type="project" value="UniProtKB-KW"/>
</dbReference>
<protein>
    <recommendedName>
        <fullName evidence="7">TRAP-type C4-dicarboxylate transport system, periplasmic component</fullName>
    </recommendedName>
</protein>
<dbReference type="GO" id="GO:0031317">
    <property type="term" value="C:tripartite ATP-independent periplasmic transporter complex"/>
    <property type="evidence" value="ECO:0007669"/>
    <property type="project" value="InterPro"/>
</dbReference>
<evidence type="ECO:0000313" key="5">
    <source>
        <dbReference type="EMBL" id="ATJ81262.1"/>
    </source>
</evidence>
<name>A0A291P309_9GAMM</name>
<feature type="signal peptide" evidence="4">
    <location>
        <begin position="1"/>
        <end position="23"/>
    </location>
</feature>
<dbReference type="AlphaFoldDB" id="A0A291P309"/>
<feature type="chain" id="PRO_5012245570" description="TRAP-type C4-dicarboxylate transport system, periplasmic component" evidence="4">
    <location>
        <begin position="24"/>
        <end position="358"/>
    </location>
</feature>
<accession>A0A291P309</accession>
<feature type="binding site" evidence="3">
    <location>
        <position position="211"/>
    </location>
    <ligand>
        <name>Na(+)</name>
        <dbReference type="ChEBI" id="CHEBI:29101"/>
    </ligand>
</feature>
<evidence type="ECO:0000256" key="4">
    <source>
        <dbReference type="SAM" id="SignalP"/>
    </source>
</evidence>
<keyword evidence="6" id="KW-1185">Reference proteome</keyword>
<proteinExistence type="predicted"/>
<evidence type="ECO:0000313" key="6">
    <source>
        <dbReference type="Proteomes" id="UP000219993"/>
    </source>
</evidence>
<dbReference type="PIRSF" id="PIRSF039026">
    <property type="entry name" value="SiaP"/>
    <property type="match status" value="1"/>
</dbReference>
<dbReference type="Proteomes" id="UP000219993">
    <property type="component" value="Chromosome"/>
</dbReference>
<keyword evidence="1 4" id="KW-0732">Signal</keyword>
<dbReference type="InterPro" id="IPR038404">
    <property type="entry name" value="TRAP_DctP_sf"/>
</dbReference>
<dbReference type="Gene3D" id="3.40.190.10">
    <property type="entry name" value="Periplasmic binding protein-like II"/>
    <property type="match status" value="1"/>
</dbReference>
<feature type="binding site" evidence="3">
    <location>
        <position position="210"/>
    </location>
    <ligand>
        <name>substrate</name>
    </ligand>
</feature>
<feature type="binding site" evidence="2">
    <location>
        <position position="152"/>
    </location>
    <ligand>
        <name>substrate</name>
    </ligand>
</feature>
<dbReference type="GO" id="GO:0055085">
    <property type="term" value="P:transmembrane transport"/>
    <property type="evidence" value="ECO:0007669"/>
    <property type="project" value="InterPro"/>
</dbReference>
<dbReference type="PANTHER" id="PTHR33376">
    <property type="match status" value="1"/>
</dbReference>
<keyword evidence="3" id="KW-0479">Metal-binding</keyword>
<evidence type="ECO:0000256" key="3">
    <source>
        <dbReference type="PIRSR" id="PIRSR039026-2"/>
    </source>
</evidence>
<dbReference type="InterPro" id="IPR018389">
    <property type="entry name" value="DctP_fam"/>
</dbReference>
<dbReference type="InterPro" id="IPR026289">
    <property type="entry name" value="SBP_TakP-like"/>
</dbReference>
<dbReference type="KEGG" id="hbe:BEI_0275"/>
<dbReference type="RefSeq" id="WP_097787826.1">
    <property type="nucleotide sequence ID" value="NZ_BAAADT010000008.1"/>
</dbReference>
<feature type="binding site" evidence="2">
    <location>
        <position position="173"/>
    </location>
    <ligand>
        <name>substrate</name>
    </ligand>
</feature>
<dbReference type="Pfam" id="PF03480">
    <property type="entry name" value="DctP"/>
    <property type="match status" value="1"/>
</dbReference>
<feature type="binding site" evidence="3">
    <location>
        <position position="236"/>
    </location>
    <ligand>
        <name>substrate</name>
    </ligand>
</feature>
<sequence>MKLVKTMAGCAGALALVTGSAFADDLRWRMPVAFSTNLPGLGSPAAWVADNLTTASDGSIEVRVYEPGELVPAFDILQSVSDGKVQAGYTWIGYDQGKVPAVPLFAAVPFGLKPWAFTGWYYYGGGHEMLQEVYANKGFNVHAQLCGIIGPETAGWYSSEITSLEDYEGLKIRFAGLGGKVLERLGASVTMMPGGELFQALEKGTIDATEFSMPAIDQILGFDQVVNYNLFPGWHQPFTAQYMLINKDEWDSATEAQKALVEASCTAATTLGLAEGEYKNGEVLAGFQEQGVNAQQIPMEVLEELKDVTNEVLAEEAANDEDFRRVYESQQAFQETYSVWDSRAYLPAELTAPDDGEE</sequence>
<evidence type="ECO:0000256" key="1">
    <source>
        <dbReference type="ARBA" id="ARBA00022729"/>
    </source>
</evidence>
<dbReference type="OrthoDB" id="9769667at2"/>
<dbReference type="PANTHER" id="PTHR33376:SF5">
    <property type="entry name" value="EXTRACYTOPLASMIC SOLUTE RECEPTOR PROTEIN"/>
    <property type="match status" value="1"/>
</dbReference>